<dbReference type="InterPro" id="IPR001313">
    <property type="entry name" value="Pumilio_RNA-bd_rpt"/>
</dbReference>
<feature type="repeat" description="Pumilio" evidence="3">
    <location>
        <begin position="273"/>
        <end position="308"/>
    </location>
</feature>
<organism evidence="5 6">
    <name type="scientific">Dendrobium catenatum</name>
    <dbReference type="NCBI Taxonomy" id="906689"/>
    <lineage>
        <taxon>Eukaryota</taxon>
        <taxon>Viridiplantae</taxon>
        <taxon>Streptophyta</taxon>
        <taxon>Embryophyta</taxon>
        <taxon>Tracheophyta</taxon>
        <taxon>Spermatophyta</taxon>
        <taxon>Magnoliopsida</taxon>
        <taxon>Liliopsida</taxon>
        <taxon>Asparagales</taxon>
        <taxon>Orchidaceae</taxon>
        <taxon>Epidendroideae</taxon>
        <taxon>Malaxideae</taxon>
        <taxon>Dendrobiinae</taxon>
        <taxon>Dendrobium</taxon>
    </lineage>
</organism>
<dbReference type="Pfam" id="PF07990">
    <property type="entry name" value="NABP"/>
    <property type="match status" value="1"/>
</dbReference>
<dbReference type="InterPro" id="IPR011989">
    <property type="entry name" value="ARM-like"/>
</dbReference>
<evidence type="ECO:0000256" key="1">
    <source>
        <dbReference type="ARBA" id="ARBA00022737"/>
    </source>
</evidence>
<dbReference type="GO" id="GO:0003729">
    <property type="term" value="F:mRNA binding"/>
    <property type="evidence" value="ECO:0007669"/>
    <property type="project" value="TreeGrafter"/>
</dbReference>
<keyword evidence="1" id="KW-0677">Repeat</keyword>
<dbReference type="EMBL" id="KZ503378">
    <property type="protein sequence ID" value="PKU64933.1"/>
    <property type="molecule type" value="Genomic_DNA"/>
</dbReference>
<keyword evidence="6" id="KW-1185">Reference proteome</keyword>
<sequence>MALAVQISKRIDRHLMDHGDGETELNDNYNGCNGNDFTAGVEIPCLNSAEKVNPTPCSQTARRNVADGFRTSIPTFSLPLNHHVSPVSLKVFQPDHEFSIYVGISTYIQFVRLLLVMDKYFCTDKLLELAENIRRVDSTNFNAPSLERSFMGNSYEDSLGIQKAYLVALLQQQKQFGMPFLGKPSYFGSPFGLGMSDQGSPLASSILPASPVESGSPLRHGECNMHLHSGMRNLVGGVMGPWHLDGGGNIHDGFASSFLEFKNNKTKCYELFDIIGHVVEFNADPYGSGFIQQKLEIASAKEKNMVFDEIMPHAISLRTDLFGNYGVQKFFEHGYFAQRSELSNRLNGRVLIFSLRMYDCRVIQMAIEVVALDQQPKMVKELDGHIMRCDQNGNRRLEYKVIGVSSLEEFTINYATSSMLIKQRTPVSASDPFMFLYDIRTCNELSATMG</sequence>
<name>A0A2I0VNG1_9ASPA</name>
<dbReference type="PANTHER" id="PTHR12537:SF187">
    <property type="entry name" value="OS04G0276200 PROTEIN"/>
    <property type="match status" value="1"/>
</dbReference>
<evidence type="ECO:0000256" key="2">
    <source>
        <dbReference type="ARBA" id="ARBA00022845"/>
    </source>
</evidence>
<dbReference type="GO" id="GO:0006417">
    <property type="term" value="P:regulation of translation"/>
    <property type="evidence" value="ECO:0007669"/>
    <property type="project" value="UniProtKB-KW"/>
</dbReference>
<dbReference type="Pfam" id="PF00806">
    <property type="entry name" value="PUF"/>
    <property type="match status" value="2"/>
</dbReference>
<reference evidence="5 6" key="2">
    <citation type="journal article" date="2017" name="Nature">
        <title>The Apostasia genome and the evolution of orchids.</title>
        <authorList>
            <person name="Zhang G.Q."/>
            <person name="Liu K.W."/>
            <person name="Li Z."/>
            <person name="Lohaus R."/>
            <person name="Hsiao Y.Y."/>
            <person name="Niu S.C."/>
            <person name="Wang J.Y."/>
            <person name="Lin Y.C."/>
            <person name="Xu Q."/>
            <person name="Chen L.J."/>
            <person name="Yoshida K."/>
            <person name="Fujiwara S."/>
            <person name="Wang Z.W."/>
            <person name="Zhang Y.Q."/>
            <person name="Mitsuda N."/>
            <person name="Wang M."/>
            <person name="Liu G.H."/>
            <person name="Pecoraro L."/>
            <person name="Huang H.X."/>
            <person name="Xiao X.J."/>
            <person name="Lin M."/>
            <person name="Wu X.Y."/>
            <person name="Wu W.L."/>
            <person name="Chen Y.Y."/>
            <person name="Chang S.B."/>
            <person name="Sakamoto S."/>
            <person name="Ohme-Takagi M."/>
            <person name="Yagi M."/>
            <person name="Zeng S.J."/>
            <person name="Shen C.Y."/>
            <person name="Yeh C.M."/>
            <person name="Luo Y.B."/>
            <person name="Tsai W.C."/>
            <person name="Van de Peer Y."/>
            <person name="Liu Z.J."/>
        </authorList>
    </citation>
    <scope>NUCLEOTIDE SEQUENCE [LARGE SCALE GENOMIC DNA]</scope>
    <source>
        <tissue evidence="5">The whole plant</tissue>
    </source>
</reference>
<dbReference type="Gene3D" id="1.25.10.10">
    <property type="entry name" value="Leucine-rich Repeat Variant"/>
    <property type="match status" value="1"/>
</dbReference>
<evidence type="ECO:0000313" key="5">
    <source>
        <dbReference type="EMBL" id="PKU64933.1"/>
    </source>
</evidence>
<feature type="domain" description="PUM-HD" evidence="4">
    <location>
        <begin position="250"/>
        <end position="450"/>
    </location>
</feature>
<keyword evidence="2" id="KW-0810">Translation regulation</keyword>
<dbReference type="Proteomes" id="UP000233837">
    <property type="component" value="Unassembled WGS sequence"/>
</dbReference>
<dbReference type="GO" id="GO:0005737">
    <property type="term" value="C:cytoplasm"/>
    <property type="evidence" value="ECO:0007669"/>
    <property type="project" value="TreeGrafter"/>
</dbReference>
<dbReference type="InterPro" id="IPR033133">
    <property type="entry name" value="PUM-HD"/>
</dbReference>
<proteinExistence type="predicted"/>
<gene>
    <name evidence="5" type="primary">APUM2</name>
    <name evidence="5" type="ORF">MA16_Dca004548</name>
</gene>
<evidence type="ECO:0000313" key="6">
    <source>
        <dbReference type="Proteomes" id="UP000233837"/>
    </source>
</evidence>
<dbReference type="SMART" id="SM00025">
    <property type="entry name" value="Pumilio"/>
    <property type="match status" value="3"/>
</dbReference>
<dbReference type="SUPFAM" id="SSF48371">
    <property type="entry name" value="ARM repeat"/>
    <property type="match status" value="1"/>
</dbReference>
<evidence type="ECO:0000259" key="4">
    <source>
        <dbReference type="PROSITE" id="PS50303"/>
    </source>
</evidence>
<protein>
    <submittedName>
        <fullName evidence="5">Pumilio like 2</fullName>
    </submittedName>
</protein>
<dbReference type="AlphaFoldDB" id="A0A2I0VNG1"/>
<dbReference type="STRING" id="906689.A0A2I0VNG1"/>
<dbReference type="PROSITE" id="PS50302">
    <property type="entry name" value="PUM"/>
    <property type="match status" value="2"/>
</dbReference>
<evidence type="ECO:0000256" key="3">
    <source>
        <dbReference type="PROSITE-ProRule" id="PRU00317"/>
    </source>
</evidence>
<feature type="repeat" description="Pumilio" evidence="3">
    <location>
        <begin position="309"/>
        <end position="344"/>
    </location>
</feature>
<reference evidence="5 6" key="1">
    <citation type="journal article" date="2016" name="Sci. Rep.">
        <title>The Dendrobium catenatum Lindl. genome sequence provides insights into polysaccharide synthase, floral development and adaptive evolution.</title>
        <authorList>
            <person name="Zhang G.Q."/>
            <person name="Xu Q."/>
            <person name="Bian C."/>
            <person name="Tsai W.C."/>
            <person name="Yeh C.M."/>
            <person name="Liu K.W."/>
            <person name="Yoshida K."/>
            <person name="Zhang L.S."/>
            <person name="Chang S.B."/>
            <person name="Chen F."/>
            <person name="Shi Y."/>
            <person name="Su Y.Y."/>
            <person name="Zhang Y.Q."/>
            <person name="Chen L.J."/>
            <person name="Yin Y."/>
            <person name="Lin M."/>
            <person name="Huang H."/>
            <person name="Deng H."/>
            <person name="Wang Z.W."/>
            <person name="Zhu S.L."/>
            <person name="Zhao X."/>
            <person name="Deng C."/>
            <person name="Niu S.C."/>
            <person name="Huang J."/>
            <person name="Wang M."/>
            <person name="Liu G.H."/>
            <person name="Yang H.J."/>
            <person name="Xiao X.J."/>
            <person name="Hsiao Y.Y."/>
            <person name="Wu W.L."/>
            <person name="Chen Y.Y."/>
            <person name="Mitsuda N."/>
            <person name="Ohme-Takagi M."/>
            <person name="Luo Y.B."/>
            <person name="Van de Peer Y."/>
            <person name="Liu Z.J."/>
        </authorList>
    </citation>
    <scope>NUCLEOTIDE SEQUENCE [LARGE SCALE GENOMIC DNA]</scope>
    <source>
        <tissue evidence="5">The whole plant</tissue>
    </source>
</reference>
<dbReference type="PROSITE" id="PS50303">
    <property type="entry name" value="PUM_HD"/>
    <property type="match status" value="1"/>
</dbReference>
<dbReference type="PANTHER" id="PTHR12537">
    <property type="entry name" value="RNA BINDING PROTEIN PUMILIO-RELATED"/>
    <property type="match status" value="1"/>
</dbReference>
<dbReference type="InterPro" id="IPR012940">
    <property type="entry name" value="NABP"/>
</dbReference>
<accession>A0A2I0VNG1</accession>
<dbReference type="InterPro" id="IPR016024">
    <property type="entry name" value="ARM-type_fold"/>
</dbReference>